<dbReference type="PANTHER" id="PTHR43877:SF2">
    <property type="entry name" value="AMINOALKYLPHOSPHONATE N-ACETYLTRANSFERASE-RELATED"/>
    <property type="match status" value="1"/>
</dbReference>
<dbReference type="GO" id="GO:0016747">
    <property type="term" value="F:acyltransferase activity, transferring groups other than amino-acyl groups"/>
    <property type="evidence" value="ECO:0007669"/>
    <property type="project" value="InterPro"/>
</dbReference>
<evidence type="ECO:0000259" key="3">
    <source>
        <dbReference type="PROSITE" id="PS51186"/>
    </source>
</evidence>
<keyword evidence="1 4" id="KW-0808">Transferase</keyword>
<accession>A0A1I1D8S7</accession>
<dbReference type="PANTHER" id="PTHR43877">
    <property type="entry name" value="AMINOALKYLPHOSPHONATE N-ACETYLTRANSFERASE-RELATED-RELATED"/>
    <property type="match status" value="1"/>
</dbReference>
<dbReference type="RefSeq" id="WP_091869554.1">
    <property type="nucleotide sequence ID" value="NZ_FOLD01000001.1"/>
</dbReference>
<evidence type="ECO:0000313" key="5">
    <source>
        <dbReference type="Proteomes" id="UP000198639"/>
    </source>
</evidence>
<dbReference type="InterPro" id="IPR000182">
    <property type="entry name" value="GNAT_dom"/>
</dbReference>
<keyword evidence="2" id="KW-0012">Acyltransferase</keyword>
<dbReference type="Gene3D" id="3.40.630.30">
    <property type="match status" value="1"/>
</dbReference>
<dbReference type="AlphaFoldDB" id="A0A1I1D8S7"/>
<dbReference type="PROSITE" id="PS51186">
    <property type="entry name" value="GNAT"/>
    <property type="match status" value="1"/>
</dbReference>
<proteinExistence type="predicted"/>
<dbReference type="EMBL" id="FOLD01000001">
    <property type="protein sequence ID" value="SFB71335.1"/>
    <property type="molecule type" value="Genomic_DNA"/>
</dbReference>
<dbReference type="CDD" id="cd04301">
    <property type="entry name" value="NAT_SF"/>
    <property type="match status" value="1"/>
</dbReference>
<dbReference type="OrthoDB" id="7356080at2"/>
<keyword evidence="5" id="KW-1185">Reference proteome</keyword>
<dbReference type="STRING" id="1164594.SAMN05216204_10182"/>
<dbReference type="SUPFAM" id="SSF55729">
    <property type="entry name" value="Acyl-CoA N-acyltransferases (Nat)"/>
    <property type="match status" value="1"/>
</dbReference>
<protein>
    <submittedName>
        <fullName evidence="4">Acetyltransferase, GNAT family</fullName>
    </submittedName>
</protein>
<organism evidence="4 5">
    <name type="scientific">Massilia yuzhufengensis</name>
    <dbReference type="NCBI Taxonomy" id="1164594"/>
    <lineage>
        <taxon>Bacteria</taxon>
        <taxon>Pseudomonadati</taxon>
        <taxon>Pseudomonadota</taxon>
        <taxon>Betaproteobacteria</taxon>
        <taxon>Burkholderiales</taxon>
        <taxon>Oxalobacteraceae</taxon>
        <taxon>Telluria group</taxon>
        <taxon>Massilia</taxon>
    </lineage>
</organism>
<dbReference type="InterPro" id="IPR050832">
    <property type="entry name" value="Bact_Acetyltransf"/>
</dbReference>
<evidence type="ECO:0000313" key="4">
    <source>
        <dbReference type="EMBL" id="SFB71335.1"/>
    </source>
</evidence>
<dbReference type="InterPro" id="IPR016181">
    <property type="entry name" value="Acyl_CoA_acyltransferase"/>
</dbReference>
<dbReference type="Proteomes" id="UP000198639">
    <property type="component" value="Unassembled WGS sequence"/>
</dbReference>
<dbReference type="Pfam" id="PF13673">
    <property type="entry name" value="Acetyltransf_10"/>
    <property type="match status" value="1"/>
</dbReference>
<gene>
    <name evidence="4" type="ORF">SAMN05216204_10182</name>
</gene>
<sequence>MPEQRRAEPADLPELWALRTRAVRTSCASHYAPDVIDAWCAAPPPDRLPALLAGGGGLVVEEVGQVQGYAILDLATGELDAAFVDPAQQGRGIARRLLAALDAMAVQHGLRRLFLSASLNAVPFYQQAGYVALRRETYPHRSGLQLESVYMEKELAPLTRS</sequence>
<name>A0A1I1D8S7_9BURK</name>
<evidence type="ECO:0000256" key="2">
    <source>
        <dbReference type="ARBA" id="ARBA00023315"/>
    </source>
</evidence>
<evidence type="ECO:0000256" key="1">
    <source>
        <dbReference type="ARBA" id="ARBA00022679"/>
    </source>
</evidence>
<feature type="domain" description="N-acetyltransferase" evidence="3">
    <location>
        <begin position="2"/>
        <end position="156"/>
    </location>
</feature>
<reference evidence="5" key="1">
    <citation type="submission" date="2016-10" db="EMBL/GenBank/DDBJ databases">
        <authorList>
            <person name="Varghese N."/>
            <person name="Submissions S."/>
        </authorList>
    </citation>
    <scope>NUCLEOTIDE SEQUENCE [LARGE SCALE GENOMIC DNA]</scope>
    <source>
        <strain evidence="5">CGMCC 1.12041</strain>
    </source>
</reference>